<reference evidence="2 3" key="1">
    <citation type="submission" date="2018-10" db="EMBL/GenBank/DDBJ databases">
        <title>Genomic Encyclopedia of Type Strains, Phase IV (KMG-IV): sequencing the most valuable type-strain genomes for metagenomic binning, comparative biology and taxonomic classification.</title>
        <authorList>
            <person name="Goeker M."/>
        </authorList>
    </citation>
    <scope>NUCLEOTIDE SEQUENCE [LARGE SCALE GENOMIC DNA]</scope>
    <source>
        <strain evidence="2 3">DSM 22228</strain>
    </source>
</reference>
<evidence type="ECO:0000313" key="2">
    <source>
        <dbReference type="EMBL" id="RKS85831.1"/>
    </source>
</evidence>
<keyword evidence="1" id="KW-1133">Transmembrane helix</keyword>
<evidence type="ECO:0000313" key="3">
    <source>
        <dbReference type="Proteomes" id="UP000278542"/>
    </source>
</evidence>
<protein>
    <submittedName>
        <fullName evidence="2">Uncharacterized protein</fullName>
    </submittedName>
</protein>
<accession>A0A495REP0</accession>
<sequence length="489" mass="53369">MENKEQHLLLSYYRKINKKLPLAISPFLIVTAVLPINAVAITAKTAITIQGQSPYIWDIQEDNIISTLDELLIINVPNSSGSSTVLPSAAGRSIDFPADKTFNDIMTKAIVADNTDRNFSSLINYYKSYDNNGDTGGDISGTIKAVWKNNGEVITTLDSQPTKCSGPYTLTVSVTDTAAKTQYGDPRLTDYGTKEVTYTFKQAGMGICYLQPLDLTTFPAQSGLGGGYNSTVFDPDNGFLATNKEFPGTAFKGAGFYILGSGQDQSKYKCSIVSGATDSLKLSTVSGSSGQNCYIEYTSTRPTSDITIELAYEIQSGIYQVVDNYTLKRPNKWMTYQSPKFYFTGAVDPNSQAIYPAANVCAGNPDTATMTYAQSLTYFYSMQDITNVPLQADGSVTTSAEGRFTRTLDKTFMGVWGNLYNNYPNSDFYSKKAVSSKDGVIYETSTFWVGPARSEIKTGINAQYVVALTNGLGGWQERANVFACKETIY</sequence>
<organism evidence="2 3">
    <name type="scientific">Orbus hercynius</name>
    <dbReference type="NCBI Taxonomy" id="593135"/>
    <lineage>
        <taxon>Bacteria</taxon>
        <taxon>Pseudomonadati</taxon>
        <taxon>Pseudomonadota</taxon>
        <taxon>Gammaproteobacteria</taxon>
        <taxon>Orbales</taxon>
        <taxon>Orbaceae</taxon>
        <taxon>Orbus</taxon>
    </lineage>
</organism>
<keyword evidence="1" id="KW-0812">Transmembrane</keyword>
<feature type="transmembrane region" description="Helical" evidence="1">
    <location>
        <begin position="20"/>
        <end position="43"/>
    </location>
</feature>
<name>A0A495REP0_9GAMM</name>
<gene>
    <name evidence="2" type="ORF">DES39_1247</name>
</gene>
<evidence type="ECO:0000256" key="1">
    <source>
        <dbReference type="SAM" id="Phobius"/>
    </source>
</evidence>
<keyword evidence="1" id="KW-0472">Membrane</keyword>
<dbReference type="EMBL" id="RBWY01000002">
    <property type="protein sequence ID" value="RKS85831.1"/>
    <property type="molecule type" value="Genomic_DNA"/>
</dbReference>
<comment type="caution">
    <text evidence="2">The sequence shown here is derived from an EMBL/GenBank/DDBJ whole genome shotgun (WGS) entry which is preliminary data.</text>
</comment>
<dbReference type="Proteomes" id="UP000278542">
    <property type="component" value="Unassembled WGS sequence"/>
</dbReference>
<dbReference type="AlphaFoldDB" id="A0A495REP0"/>
<keyword evidence="3" id="KW-1185">Reference proteome</keyword>
<dbReference type="RefSeq" id="WP_121144925.1">
    <property type="nucleotide sequence ID" value="NZ_RBWY01000002.1"/>
</dbReference>
<dbReference type="OrthoDB" id="7066358at2"/>
<proteinExistence type="predicted"/>